<dbReference type="Pfam" id="PF00067">
    <property type="entry name" value="p450"/>
    <property type="match status" value="1"/>
</dbReference>
<feature type="binding site" description="axial binding residue" evidence="9">
    <location>
        <position position="450"/>
    </location>
    <ligand>
        <name>heme</name>
        <dbReference type="ChEBI" id="CHEBI:30413"/>
    </ligand>
    <ligandPart>
        <name>Fe</name>
        <dbReference type="ChEBI" id="CHEBI:18248"/>
    </ligandPart>
</feature>
<evidence type="ECO:0000256" key="6">
    <source>
        <dbReference type="ARBA" id="ARBA00023002"/>
    </source>
</evidence>
<evidence type="ECO:0000256" key="4">
    <source>
        <dbReference type="ARBA" id="ARBA00022617"/>
    </source>
</evidence>
<dbReference type="InterPro" id="IPR036396">
    <property type="entry name" value="Cyt_P450_sf"/>
</dbReference>
<evidence type="ECO:0000313" key="12">
    <source>
        <dbReference type="EMBL" id="KAF5384354.1"/>
    </source>
</evidence>
<evidence type="ECO:0008006" key="14">
    <source>
        <dbReference type="Google" id="ProtNLM"/>
    </source>
</evidence>
<sequence length="496" mass="56699">MPIPTIDFFNPSLAGYCIFIAIFFLTFYWHHCPQCMVPLPPGPRPMPFIGNLKDMTTKELWLRATEWATQFGDVCYVHVFGQGIVFLNSADVAFELLEKRGAIYSDKPHLIMVGELCGCKDMLPFLSYGDAFKRRRKLMQQALGSRNIPNYYVFLEHETRSFIKDLLDDPSNYIRSIRRYAGGLTLSVIYGHKVVSRDDEFLILAEESMNLLANKLAPGPGIWPVDIFPFLRYLPSWFPGAAFKQSAREWKMKIHEFVEKPYAHALKRIENGDILPSFLSTILGQKLDLSKEAENDVKWAANSMYAASADTTISTVCNFFLAMIYNPDVLAKAQQELDEVIGSERLPMFSDRASLPYIECVLNETWRWGCPVPLNLPHSLREEDVFRGMRIPKGSLVIANIWAMLRDESLYPAASEFRPERFAKEHNYSAETRRKMDPRNCIFGFGRRRCPGADLVESSIWLLIATIIAMLDISKAHDADGEVIEPVVDYDNLVFR</sequence>
<evidence type="ECO:0000256" key="9">
    <source>
        <dbReference type="PIRSR" id="PIRSR602401-1"/>
    </source>
</evidence>
<evidence type="ECO:0000256" key="11">
    <source>
        <dbReference type="SAM" id="Phobius"/>
    </source>
</evidence>
<keyword evidence="8 10" id="KW-0503">Monooxygenase</keyword>
<evidence type="ECO:0000256" key="8">
    <source>
        <dbReference type="ARBA" id="ARBA00023033"/>
    </source>
</evidence>
<dbReference type="AlphaFoldDB" id="A0A8H5M884"/>
<organism evidence="12 13">
    <name type="scientific">Tricholomella constricta</name>
    <dbReference type="NCBI Taxonomy" id="117010"/>
    <lineage>
        <taxon>Eukaryota</taxon>
        <taxon>Fungi</taxon>
        <taxon>Dikarya</taxon>
        <taxon>Basidiomycota</taxon>
        <taxon>Agaricomycotina</taxon>
        <taxon>Agaricomycetes</taxon>
        <taxon>Agaricomycetidae</taxon>
        <taxon>Agaricales</taxon>
        <taxon>Tricholomatineae</taxon>
        <taxon>Lyophyllaceae</taxon>
        <taxon>Tricholomella</taxon>
    </lineage>
</organism>
<dbReference type="EMBL" id="JAACJP010000005">
    <property type="protein sequence ID" value="KAF5384354.1"/>
    <property type="molecule type" value="Genomic_DNA"/>
</dbReference>
<dbReference type="InterPro" id="IPR001128">
    <property type="entry name" value="Cyt_P450"/>
</dbReference>
<dbReference type="Gene3D" id="1.10.630.10">
    <property type="entry name" value="Cytochrome P450"/>
    <property type="match status" value="1"/>
</dbReference>
<dbReference type="PRINTS" id="PR00463">
    <property type="entry name" value="EP450I"/>
</dbReference>
<keyword evidence="13" id="KW-1185">Reference proteome</keyword>
<name>A0A8H5M884_9AGAR</name>
<dbReference type="InterPro" id="IPR050364">
    <property type="entry name" value="Cytochrome_P450_fung"/>
</dbReference>
<keyword evidence="5 9" id="KW-0479">Metal-binding</keyword>
<evidence type="ECO:0000256" key="5">
    <source>
        <dbReference type="ARBA" id="ARBA00022723"/>
    </source>
</evidence>
<protein>
    <recommendedName>
        <fullName evidence="14">Cytochrome P450</fullName>
    </recommendedName>
</protein>
<dbReference type="SUPFAM" id="SSF48264">
    <property type="entry name" value="Cytochrome P450"/>
    <property type="match status" value="1"/>
</dbReference>
<comment type="similarity">
    <text evidence="3 10">Belongs to the cytochrome P450 family.</text>
</comment>
<keyword evidence="4 9" id="KW-0349">Heme</keyword>
<evidence type="ECO:0000256" key="2">
    <source>
        <dbReference type="ARBA" id="ARBA00005179"/>
    </source>
</evidence>
<evidence type="ECO:0000313" key="13">
    <source>
        <dbReference type="Proteomes" id="UP000565441"/>
    </source>
</evidence>
<comment type="cofactor">
    <cofactor evidence="1 9">
        <name>heme</name>
        <dbReference type="ChEBI" id="CHEBI:30413"/>
    </cofactor>
</comment>
<dbReference type="GO" id="GO:0004497">
    <property type="term" value="F:monooxygenase activity"/>
    <property type="evidence" value="ECO:0007669"/>
    <property type="project" value="UniProtKB-KW"/>
</dbReference>
<dbReference type="PROSITE" id="PS00086">
    <property type="entry name" value="CYTOCHROME_P450"/>
    <property type="match status" value="1"/>
</dbReference>
<dbReference type="PANTHER" id="PTHR46300:SF7">
    <property type="entry name" value="P450, PUTATIVE (EUROFUNG)-RELATED"/>
    <property type="match status" value="1"/>
</dbReference>
<dbReference type="PANTHER" id="PTHR46300">
    <property type="entry name" value="P450, PUTATIVE (EUROFUNG)-RELATED-RELATED"/>
    <property type="match status" value="1"/>
</dbReference>
<evidence type="ECO:0000256" key="1">
    <source>
        <dbReference type="ARBA" id="ARBA00001971"/>
    </source>
</evidence>
<keyword evidence="11" id="KW-0812">Transmembrane</keyword>
<keyword evidence="7 9" id="KW-0408">Iron</keyword>
<evidence type="ECO:0000256" key="3">
    <source>
        <dbReference type="ARBA" id="ARBA00010617"/>
    </source>
</evidence>
<evidence type="ECO:0000256" key="10">
    <source>
        <dbReference type="RuleBase" id="RU000461"/>
    </source>
</evidence>
<comment type="caution">
    <text evidence="12">The sequence shown here is derived from an EMBL/GenBank/DDBJ whole genome shotgun (WGS) entry which is preliminary data.</text>
</comment>
<reference evidence="12 13" key="1">
    <citation type="journal article" date="2020" name="ISME J.">
        <title>Uncovering the hidden diversity of litter-decomposition mechanisms in mushroom-forming fungi.</title>
        <authorList>
            <person name="Floudas D."/>
            <person name="Bentzer J."/>
            <person name="Ahren D."/>
            <person name="Johansson T."/>
            <person name="Persson P."/>
            <person name="Tunlid A."/>
        </authorList>
    </citation>
    <scope>NUCLEOTIDE SEQUENCE [LARGE SCALE GENOMIC DNA]</scope>
    <source>
        <strain evidence="12 13">CBS 661.87</strain>
    </source>
</reference>
<dbReference type="InterPro" id="IPR017972">
    <property type="entry name" value="Cyt_P450_CS"/>
</dbReference>
<dbReference type="GO" id="GO:0020037">
    <property type="term" value="F:heme binding"/>
    <property type="evidence" value="ECO:0007669"/>
    <property type="project" value="InterPro"/>
</dbReference>
<keyword evidence="11" id="KW-0472">Membrane</keyword>
<accession>A0A8H5M884</accession>
<feature type="transmembrane region" description="Helical" evidence="11">
    <location>
        <begin position="12"/>
        <end position="30"/>
    </location>
</feature>
<keyword evidence="11" id="KW-1133">Transmembrane helix</keyword>
<evidence type="ECO:0000256" key="7">
    <source>
        <dbReference type="ARBA" id="ARBA00023004"/>
    </source>
</evidence>
<dbReference type="GO" id="GO:0016705">
    <property type="term" value="F:oxidoreductase activity, acting on paired donors, with incorporation or reduction of molecular oxygen"/>
    <property type="evidence" value="ECO:0007669"/>
    <property type="project" value="InterPro"/>
</dbReference>
<dbReference type="GO" id="GO:0005506">
    <property type="term" value="F:iron ion binding"/>
    <property type="evidence" value="ECO:0007669"/>
    <property type="project" value="InterPro"/>
</dbReference>
<proteinExistence type="inferred from homology"/>
<dbReference type="Proteomes" id="UP000565441">
    <property type="component" value="Unassembled WGS sequence"/>
</dbReference>
<keyword evidence="6 10" id="KW-0560">Oxidoreductase</keyword>
<dbReference type="InterPro" id="IPR002401">
    <property type="entry name" value="Cyt_P450_E_grp-I"/>
</dbReference>
<comment type="pathway">
    <text evidence="2">Secondary metabolite biosynthesis.</text>
</comment>
<dbReference type="OrthoDB" id="2789670at2759"/>
<gene>
    <name evidence="12" type="ORF">D9615_003159</name>
</gene>
<dbReference type="CDD" id="cd11065">
    <property type="entry name" value="CYP64-like"/>
    <property type="match status" value="1"/>
</dbReference>